<comment type="caution">
    <text evidence="11">The sequence shown here is derived from an EMBL/GenBank/DDBJ whole genome shotgun (WGS) entry which is preliminary data.</text>
</comment>
<dbReference type="InterPro" id="IPR011545">
    <property type="entry name" value="DEAD/DEAH_box_helicase_dom"/>
</dbReference>
<organism evidence="11 12">
    <name type="scientific">Novymonas esmeraldas</name>
    <dbReference type="NCBI Taxonomy" id="1808958"/>
    <lineage>
        <taxon>Eukaryota</taxon>
        <taxon>Discoba</taxon>
        <taxon>Euglenozoa</taxon>
        <taxon>Kinetoplastea</taxon>
        <taxon>Metakinetoplastina</taxon>
        <taxon>Trypanosomatida</taxon>
        <taxon>Trypanosomatidae</taxon>
        <taxon>Novymonas</taxon>
    </lineage>
</organism>
<evidence type="ECO:0000256" key="3">
    <source>
        <dbReference type="ARBA" id="ARBA00022741"/>
    </source>
</evidence>
<dbReference type="Pfam" id="PF00271">
    <property type="entry name" value="Helicase_C"/>
    <property type="match status" value="1"/>
</dbReference>
<comment type="catalytic activity">
    <reaction evidence="7">
        <text>ATP + H2O = ADP + phosphate + H(+)</text>
        <dbReference type="Rhea" id="RHEA:13065"/>
        <dbReference type="ChEBI" id="CHEBI:15377"/>
        <dbReference type="ChEBI" id="CHEBI:15378"/>
        <dbReference type="ChEBI" id="CHEBI:30616"/>
        <dbReference type="ChEBI" id="CHEBI:43474"/>
        <dbReference type="ChEBI" id="CHEBI:456216"/>
        <dbReference type="EC" id="3.6.4.13"/>
    </reaction>
</comment>
<dbReference type="Pfam" id="PF00270">
    <property type="entry name" value="DEAD"/>
    <property type="match status" value="1"/>
</dbReference>
<feature type="domain" description="Helicase ATP-binding" evidence="9">
    <location>
        <begin position="202"/>
        <end position="427"/>
    </location>
</feature>
<dbReference type="PROSITE" id="PS51194">
    <property type="entry name" value="HELICASE_CTER"/>
    <property type="match status" value="1"/>
</dbReference>
<feature type="region of interest" description="Disordered" evidence="8">
    <location>
        <begin position="248"/>
        <end position="282"/>
    </location>
</feature>
<dbReference type="Pfam" id="PF07717">
    <property type="entry name" value="OB_NTP_bind"/>
    <property type="match status" value="1"/>
</dbReference>
<evidence type="ECO:0000313" key="11">
    <source>
        <dbReference type="EMBL" id="KAK7201704.1"/>
    </source>
</evidence>
<keyword evidence="3" id="KW-0547">Nucleotide-binding</keyword>
<dbReference type="InterPro" id="IPR001650">
    <property type="entry name" value="Helicase_C-like"/>
</dbReference>
<dbReference type="InterPro" id="IPR048333">
    <property type="entry name" value="HA2_WH"/>
</dbReference>
<dbReference type="SUPFAM" id="SSF52540">
    <property type="entry name" value="P-loop containing nucleoside triphosphate hydrolases"/>
    <property type="match status" value="1"/>
</dbReference>
<dbReference type="Pfam" id="PF21010">
    <property type="entry name" value="HA2_C"/>
    <property type="match status" value="1"/>
</dbReference>
<keyword evidence="4" id="KW-0378">Hydrolase</keyword>
<evidence type="ECO:0000256" key="1">
    <source>
        <dbReference type="ARBA" id="ARBA00008792"/>
    </source>
</evidence>
<feature type="compositionally biased region" description="Basic and acidic residues" evidence="8">
    <location>
        <begin position="267"/>
        <end position="282"/>
    </location>
</feature>
<dbReference type="PANTHER" id="PTHR18934">
    <property type="entry name" value="ATP-DEPENDENT RNA HELICASE"/>
    <property type="match status" value="1"/>
</dbReference>
<evidence type="ECO:0000256" key="2">
    <source>
        <dbReference type="ARBA" id="ARBA00012552"/>
    </source>
</evidence>
<name>A0AAW0FAP7_9TRYP</name>
<evidence type="ECO:0000256" key="8">
    <source>
        <dbReference type="SAM" id="MobiDB-lite"/>
    </source>
</evidence>
<sequence length="972" mass="105808">MDREALRKAQQASRAAFLRREAAQRQKAATTVVEQKLRDIEQGVVPATVAEADFLLQRSAEVSAAGELFDVARRRQALGGHGEALDRWAELAAEQQVHHQQRANASHTETLPSADDAVSADGVEPTRGAESKPVPGLSASATGFVALSDAEVADRVARHDYVREKTFAEIQGERAAALQGQRERLQQQRRSLPMFHMRTELVQLIRENRVIVVVGETGSGKTTQLLQYLYEEGFHLGQKARERLVAAAKASASGASPPLPPPGTATAKDKLVGDGDGDGGAKVDGGEVAATVEEEEEQELRLICTQPRRIAAISVAERVAQEVGCPCGSVVGYKVRFDDRTGPLTRLLFVTDGMMLKEFTTDPDLSSVGAIMVDEAHERSLSTDILLGLLRDVVRRNPHLRVIVASATINAAKFSDFFDKAPVFSVSGRTYPVDLFYSDEPVADYVTESAQTVLGLHLSKPLPGDILVFLPGQDAIETCAETLQSYVEEAKGQLRPLLILPIYSSMPPKEQARIYERTPPGTRKVVIATNIAETSITIDGVVYVVDCGLCKQDFYNPQAMVEELRIVPTSQASATQRAGRAGRTQPGECYRLFTAYTFHNELPPETVPEILRCSMSAVVLQLKALGIHNLLQFDFLDPPSTASLERALDHLFLLGAMKADGRLTVTGRRMAEFPLEPSLSKCLIRACALGCGRHMAMAAAMVTLDSIFINTRDAKERQHIKSAKEHLFGFGNGDVVGYVRLMEEWLRAGPRAGEFCRANCINPRSMLRARDVLDQILRTFDRIGLDVERVRGTDGDGDGTRDTDEDPALEKALSAAAKQIDVEAVTKALLSGFFFNVAKLEADRWSYLVVRPMDTGAPAAAAARRRESAEADGSAAAEIHPTSFLFNAGRKSGAQRGPAATADTEAGAAATAPVLRERPGLVVFLQLRRTTKRFMAHVTAIASADWVLQAAPVNYFQPEELETGLRKRQRGG</sequence>
<dbReference type="Proteomes" id="UP001430356">
    <property type="component" value="Unassembled WGS sequence"/>
</dbReference>
<dbReference type="EC" id="3.6.4.13" evidence="2"/>
<dbReference type="GO" id="GO:0003723">
    <property type="term" value="F:RNA binding"/>
    <property type="evidence" value="ECO:0007669"/>
    <property type="project" value="TreeGrafter"/>
</dbReference>
<comment type="similarity">
    <text evidence="1">Belongs to the DEAD box helicase family. DEAH subfamily.</text>
</comment>
<reference evidence="11 12" key="1">
    <citation type="journal article" date="2021" name="MBio">
        <title>A New Model Trypanosomatid, Novymonas esmeraldas: Genomic Perception of Its 'Candidatus Pandoraea novymonadis' Endosymbiont.</title>
        <authorList>
            <person name="Zakharova A."/>
            <person name="Saura A."/>
            <person name="Butenko A."/>
            <person name="Podesvova L."/>
            <person name="Warmusova S."/>
            <person name="Kostygov A.Y."/>
            <person name="Nenarokova A."/>
            <person name="Lukes J."/>
            <person name="Opperdoes F.R."/>
            <person name="Yurchenko V."/>
        </authorList>
    </citation>
    <scope>NUCLEOTIDE SEQUENCE [LARGE SCALE GENOMIC DNA]</scope>
    <source>
        <strain evidence="11 12">E262AT.01</strain>
    </source>
</reference>
<evidence type="ECO:0000259" key="10">
    <source>
        <dbReference type="PROSITE" id="PS51194"/>
    </source>
</evidence>
<evidence type="ECO:0000259" key="9">
    <source>
        <dbReference type="PROSITE" id="PS51192"/>
    </source>
</evidence>
<keyword evidence="12" id="KW-1185">Reference proteome</keyword>
<feature type="compositionally biased region" description="Polar residues" evidence="8">
    <location>
        <begin position="102"/>
        <end position="111"/>
    </location>
</feature>
<dbReference type="EMBL" id="JAECZO010000019">
    <property type="protein sequence ID" value="KAK7201704.1"/>
    <property type="molecule type" value="Genomic_DNA"/>
</dbReference>
<dbReference type="FunFam" id="3.40.50.300:FF:001279">
    <property type="entry name" value="ATP-dependent RNA helicase DEAH12 chloroplastic"/>
    <property type="match status" value="1"/>
</dbReference>
<dbReference type="GO" id="GO:0016787">
    <property type="term" value="F:hydrolase activity"/>
    <property type="evidence" value="ECO:0007669"/>
    <property type="project" value="UniProtKB-KW"/>
</dbReference>
<dbReference type="Gene3D" id="3.40.50.300">
    <property type="entry name" value="P-loop containing nucleotide triphosphate hydrolases"/>
    <property type="match status" value="2"/>
</dbReference>
<evidence type="ECO:0000313" key="12">
    <source>
        <dbReference type="Proteomes" id="UP001430356"/>
    </source>
</evidence>
<dbReference type="GO" id="GO:0003724">
    <property type="term" value="F:RNA helicase activity"/>
    <property type="evidence" value="ECO:0007669"/>
    <property type="project" value="UniProtKB-EC"/>
</dbReference>
<dbReference type="Gene3D" id="1.20.120.1080">
    <property type="match status" value="1"/>
</dbReference>
<feature type="domain" description="Helicase C-terminal" evidence="10">
    <location>
        <begin position="441"/>
        <end position="626"/>
    </location>
</feature>
<dbReference type="InterPro" id="IPR011709">
    <property type="entry name" value="DEAD-box_helicase_OB_fold"/>
</dbReference>
<dbReference type="PROSITE" id="PS00690">
    <property type="entry name" value="DEAH_ATP_HELICASE"/>
    <property type="match status" value="1"/>
</dbReference>
<keyword evidence="5 11" id="KW-0347">Helicase</keyword>
<evidence type="ECO:0000256" key="4">
    <source>
        <dbReference type="ARBA" id="ARBA00022801"/>
    </source>
</evidence>
<dbReference type="InterPro" id="IPR014001">
    <property type="entry name" value="Helicase_ATP-bd"/>
</dbReference>
<dbReference type="InterPro" id="IPR002464">
    <property type="entry name" value="DNA/RNA_helicase_DEAH_CS"/>
</dbReference>
<dbReference type="PANTHER" id="PTHR18934:SF269">
    <property type="entry name" value="SPLICING FACTOR ATP-DEPENDENT RNA HELICASE, PUTATIVE-RELATED"/>
    <property type="match status" value="1"/>
</dbReference>
<keyword evidence="6" id="KW-0067">ATP-binding</keyword>
<accession>A0AAW0FAP7</accession>
<dbReference type="Pfam" id="PF04408">
    <property type="entry name" value="WHD_HA2"/>
    <property type="match status" value="1"/>
</dbReference>
<protein>
    <recommendedName>
        <fullName evidence="2">RNA helicase</fullName>
        <ecNumber evidence="2">3.6.4.13</ecNumber>
    </recommendedName>
</protein>
<dbReference type="SMART" id="SM00490">
    <property type="entry name" value="HELICc"/>
    <property type="match status" value="1"/>
</dbReference>
<dbReference type="SMART" id="SM00487">
    <property type="entry name" value="DEXDc"/>
    <property type="match status" value="1"/>
</dbReference>
<evidence type="ECO:0000256" key="7">
    <source>
        <dbReference type="ARBA" id="ARBA00047984"/>
    </source>
</evidence>
<evidence type="ECO:0000256" key="6">
    <source>
        <dbReference type="ARBA" id="ARBA00022840"/>
    </source>
</evidence>
<dbReference type="GO" id="GO:0005524">
    <property type="term" value="F:ATP binding"/>
    <property type="evidence" value="ECO:0007669"/>
    <property type="project" value="UniProtKB-KW"/>
</dbReference>
<dbReference type="AlphaFoldDB" id="A0AAW0FAP7"/>
<proteinExistence type="inferred from homology"/>
<dbReference type="PROSITE" id="PS51192">
    <property type="entry name" value="HELICASE_ATP_BIND_1"/>
    <property type="match status" value="1"/>
</dbReference>
<dbReference type="CDD" id="cd18791">
    <property type="entry name" value="SF2_C_RHA"/>
    <property type="match status" value="1"/>
</dbReference>
<dbReference type="CDD" id="cd17917">
    <property type="entry name" value="DEXHc_RHA-like"/>
    <property type="match status" value="1"/>
</dbReference>
<feature type="region of interest" description="Disordered" evidence="8">
    <location>
        <begin position="93"/>
        <end position="135"/>
    </location>
</feature>
<dbReference type="SMART" id="SM00847">
    <property type="entry name" value="HA2"/>
    <property type="match status" value="1"/>
</dbReference>
<evidence type="ECO:0000256" key="5">
    <source>
        <dbReference type="ARBA" id="ARBA00022806"/>
    </source>
</evidence>
<dbReference type="InterPro" id="IPR027417">
    <property type="entry name" value="P-loop_NTPase"/>
</dbReference>
<dbReference type="InterPro" id="IPR007502">
    <property type="entry name" value="Helicase-assoc_dom"/>
</dbReference>
<gene>
    <name evidence="11" type="ORF">NESM_000235600</name>
</gene>